<proteinExistence type="predicted"/>
<dbReference type="PRINTS" id="PR00409">
    <property type="entry name" value="PHDIOXRDTASE"/>
</dbReference>
<dbReference type="GO" id="GO:0051537">
    <property type="term" value="F:2 iron, 2 sulfur cluster binding"/>
    <property type="evidence" value="ECO:0007669"/>
    <property type="project" value="UniProtKB-KW"/>
</dbReference>
<feature type="domain" description="FAD-binding FR-type" evidence="10">
    <location>
        <begin position="3"/>
        <end position="109"/>
    </location>
</feature>
<accession>A0A2T0VBK4</accession>
<evidence type="ECO:0000259" key="10">
    <source>
        <dbReference type="PROSITE" id="PS51384"/>
    </source>
</evidence>
<keyword evidence="7" id="KW-0411">Iron-sulfur</keyword>
<dbReference type="Gene3D" id="2.40.30.10">
    <property type="entry name" value="Translation factors"/>
    <property type="match status" value="1"/>
</dbReference>
<comment type="caution">
    <text evidence="11">The sequence shown here is derived from an EMBL/GenBank/DDBJ whole genome shotgun (WGS) entry which is preliminary data.</text>
</comment>
<dbReference type="PANTHER" id="PTHR47354:SF1">
    <property type="entry name" value="CARNITINE MONOOXYGENASE REDUCTASE SUBUNIT"/>
    <property type="match status" value="1"/>
</dbReference>
<evidence type="ECO:0000256" key="8">
    <source>
        <dbReference type="SAM" id="MobiDB-lite"/>
    </source>
</evidence>
<evidence type="ECO:0000256" key="1">
    <source>
        <dbReference type="ARBA" id="ARBA00001974"/>
    </source>
</evidence>
<dbReference type="InterPro" id="IPR006058">
    <property type="entry name" value="2Fe2S_fd_BS"/>
</dbReference>
<evidence type="ECO:0000256" key="6">
    <source>
        <dbReference type="ARBA" id="ARBA00023004"/>
    </source>
</evidence>
<name>A0A2T0VBK4_9MICO</name>
<dbReference type="Proteomes" id="UP000237983">
    <property type="component" value="Unassembled WGS sequence"/>
</dbReference>
<keyword evidence="4" id="KW-0479">Metal-binding</keyword>
<dbReference type="InterPro" id="IPR001041">
    <property type="entry name" value="2Fe-2S_ferredoxin-type"/>
</dbReference>
<dbReference type="PROSITE" id="PS00197">
    <property type="entry name" value="2FE2S_FER_1"/>
    <property type="match status" value="1"/>
</dbReference>
<dbReference type="OrthoDB" id="9796486at2"/>
<dbReference type="Gene3D" id="3.40.50.80">
    <property type="entry name" value="Nucleotide-binding domain of ferredoxin-NADP reductase (FNR) module"/>
    <property type="match status" value="1"/>
</dbReference>
<dbReference type="Gene3D" id="3.10.20.30">
    <property type="match status" value="1"/>
</dbReference>
<feature type="region of interest" description="Disordered" evidence="8">
    <location>
        <begin position="319"/>
        <end position="365"/>
    </location>
</feature>
<reference evidence="11 12" key="1">
    <citation type="submission" date="2018-03" db="EMBL/GenBank/DDBJ databases">
        <title>Genomic Encyclopedia of Type Strains, Phase III (KMG-III): the genomes of soil and plant-associated and newly described type strains.</title>
        <authorList>
            <person name="Whitman W."/>
        </authorList>
    </citation>
    <scope>NUCLEOTIDE SEQUENCE [LARGE SCALE GENOMIC DNA]</scope>
    <source>
        <strain evidence="11 12">CGMCC 1.12484</strain>
    </source>
</reference>
<dbReference type="EMBL" id="PVTL01000006">
    <property type="protein sequence ID" value="PRY67467.1"/>
    <property type="molecule type" value="Genomic_DNA"/>
</dbReference>
<evidence type="ECO:0000313" key="11">
    <source>
        <dbReference type="EMBL" id="PRY67467.1"/>
    </source>
</evidence>
<dbReference type="SUPFAM" id="SSF52343">
    <property type="entry name" value="Ferredoxin reductase-like, C-terminal NADP-linked domain"/>
    <property type="match status" value="1"/>
</dbReference>
<evidence type="ECO:0000256" key="2">
    <source>
        <dbReference type="ARBA" id="ARBA00022630"/>
    </source>
</evidence>
<dbReference type="SUPFAM" id="SSF54292">
    <property type="entry name" value="2Fe-2S ferredoxin-like"/>
    <property type="match status" value="1"/>
</dbReference>
<keyword evidence="11" id="KW-0223">Dioxygenase</keyword>
<dbReference type="AlphaFoldDB" id="A0A2T0VBK4"/>
<dbReference type="Pfam" id="PF00111">
    <property type="entry name" value="Fer2"/>
    <property type="match status" value="1"/>
</dbReference>
<keyword evidence="3" id="KW-0001">2Fe-2S</keyword>
<dbReference type="SUPFAM" id="SSF63380">
    <property type="entry name" value="Riboflavin synthase domain-like"/>
    <property type="match status" value="1"/>
</dbReference>
<evidence type="ECO:0000256" key="4">
    <source>
        <dbReference type="ARBA" id="ARBA00022723"/>
    </source>
</evidence>
<feature type="domain" description="2Fe-2S ferredoxin-type" evidence="9">
    <location>
        <begin position="239"/>
        <end position="328"/>
    </location>
</feature>
<keyword evidence="2" id="KW-0285">Flavoprotein</keyword>
<keyword evidence="12" id="KW-1185">Reference proteome</keyword>
<organism evidence="11 12">
    <name type="scientific">Glaciihabitans tibetensis</name>
    <dbReference type="NCBI Taxonomy" id="1266600"/>
    <lineage>
        <taxon>Bacteria</taxon>
        <taxon>Bacillati</taxon>
        <taxon>Actinomycetota</taxon>
        <taxon>Actinomycetes</taxon>
        <taxon>Micrococcales</taxon>
        <taxon>Microbacteriaceae</taxon>
        <taxon>Glaciihabitans</taxon>
    </lineage>
</organism>
<dbReference type="RefSeq" id="WP_106213090.1">
    <property type="nucleotide sequence ID" value="NZ_PVTL01000006.1"/>
</dbReference>
<dbReference type="GO" id="GO:0046872">
    <property type="term" value="F:metal ion binding"/>
    <property type="evidence" value="ECO:0007669"/>
    <property type="project" value="UniProtKB-KW"/>
</dbReference>
<dbReference type="InterPro" id="IPR039261">
    <property type="entry name" value="FNR_nucleotide-bd"/>
</dbReference>
<evidence type="ECO:0000256" key="3">
    <source>
        <dbReference type="ARBA" id="ARBA00022714"/>
    </source>
</evidence>
<dbReference type="CDD" id="cd00207">
    <property type="entry name" value="fer2"/>
    <property type="match status" value="1"/>
</dbReference>
<dbReference type="InterPro" id="IPR036010">
    <property type="entry name" value="2Fe-2S_ferredoxin-like_sf"/>
</dbReference>
<sequence>MTTTRLAVRILDKRALTASVFSFTLGAIDEAGADVALPAFDVGAHITVATPGGASRSYSLNNDPADRFRYVIAVRRAPDGRGGSASLVDDTAVGDTLFISEPRNTFPLHAASRYLLIAAGIGITPIRAMLRSILAVGISDVHLVYLTRSVEETAFYDELTDPALAEFVTVYHRAEHNGVPFDFWPLVADPGESAADRRIFCCGPEALQDEIRALTMHWRPSAVHFEDFNGVSAFGELTSPFTAVWHPSGQRIAVSTQETLLDALRRENIEVPSSCESGTCGTCRIRLIAGAALHRDVVLDADEREHYLMPCVSRADAASVDAGTADARSTGERAGDAPTGEAAGHASGAEAAGDASGAEAAGDASAAGANELIVGPLDAQER</sequence>
<evidence type="ECO:0000256" key="5">
    <source>
        <dbReference type="ARBA" id="ARBA00023002"/>
    </source>
</evidence>
<dbReference type="InterPro" id="IPR017927">
    <property type="entry name" value="FAD-bd_FR_type"/>
</dbReference>
<comment type="cofactor">
    <cofactor evidence="1">
        <name>FAD</name>
        <dbReference type="ChEBI" id="CHEBI:57692"/>
    </cofactor>
</comment>
<dbReference type="InterPro" id="IPR050415">
    <property type="entry name" value="MRET"/>
</dbReference>
<evidence type="ECO:0000313" key="12">
    <source>
        <dbReference type="Proteomes" id="UP000237983"/>
    </source>
</evidence>
<gene>
    <name evidence="11" type="ORF">B0I08_10674</name>
</gene>
<dbReference type="PROSITE" id="PS51085">
    <property type="entry name" value="2FE2S_FER_2"/>
    <property type="match status" value="1"/>
</dbReference>
<feature type="compositionally biased region" description="Low complexity" evidence="8">
    <location>
        <begin position="340"/>
        <end position="365"/>
    </location>
</feature>
<keyword evidence="5" id="KW-0560">Oxidoreductase</keyword>
<protein>
    <submittedName>
        <fullName evidence="11">Phthalate 4,5-dioxygenase reductase subunit</fullName>
    </submittedName>
</protein>
<dbReference type="PANTHER" id="PTHR47354">
    <property type="entry name" value="NADH OXIDOREDUCTASE HCR"/>
    <property type="match status" value="1"/>
</dbReference>
<keyword evidence="6" id="KW-0408">Iron</keyword>
<dbReference type="GO" id="GO:0051213">
    <property type="term" value="F:dioxygenase activity"/>
    <property type="evidence" value="ECO:0007669"/>
    <property type="project" value="UniProtKB-KW"/>
</dbReference>
<dbReference type="InterPro" id="IPR012675">
    <property type="entry name" value="Beta-grasp_dom_sf"/>
</dbReference>
<dbReference type="CDD" id="cd06185">
    <property type="entry name" value="PDR_like"/>
    <property type="match status" value="1"/>
</dbReference>
<evidence type="ECO:0000256" key="7">
    <source>
        <dbReference type="ARBA" id="ARBA00023014"/>
    </source>
</evidence>
<evidence type="ECO:0000259" key="9">
    <source>
        <dbReference type="PROSITE" id="PS51085"/>
    </source>
</evidence>
<dbReference type="PROSITE" id="PS51384">
    <property type="entry name" value="FAD_FR"/>
    <property type="match status" value="1"/>
</dbReference>
<dbReference type="InterPro" id="IPR017938">
    <property type="entry name" value="Riboflavin_synthase-like_b-brl"/>
</dbReference>